<feature type="domain" description="Pirin N-terminal" evidence="3">
    <location>
        <begin position="19"/>
        <end position="119"/>
    </location>
</feature>
<evidence type="ECO:0000259" key="4">
    <source>
        <dbReference type="Pfam" id="PF05726"/>
    </source>
</evidence>
<evidence type="ECO:0000313" key="6">
    <source>
        <dbReference type="Proteomes" id="UP000659697"/>
    </source>
</evidence>
<dbReference type="PANTHER" id="PTHR13903">
    <property type="entry name" value="PIRIN-RELATED"/>
    <property type="match status" value="1"/>
</dbReference>
<gene>
    <name evidence="5" type="ORF">GCM10010919_26020</name>
</gene>
<dbReference type="InterPro" id="IPR014710">
    <property type="entry name" value="RmlC-like_jellyroll"/>
</dbReference>
<dbReference type="RefSeq" id="WP_189433459.1">
    <property type="nucleotide sequence ID" value="NZ_BNAO01000007.1"/>
</dbReference>
<reference evidence="6" key="1">
    <citation type="journal article" date="2019" name="Int. J. Syst. Evol. Microbiol.">
        <title>The Global Catalogue of Microorganisms (GCM) 10K type strain sequencing project: providing services to taxonomists for standard genome sequencing and annotation.</title>
        <authorList>
            <consortium name="The Broad Institute Genomics Platform"/>
            <consortium name="The Broad Institute Genome Sequencing Center for Infectious Disease"/>
            <person name="Wu L."/>
            <person name="Ma J."/>
        </authorList>
    </citation>
    <scope>NUCLEOTIDE SEQUENCE [LARGE SCALE GENOMIC DNA]</scope>
    <source>
        <strain evidence="6">CGMCC 1.7003</strain>
    </source>
</reference>
<evidence type="ECO:0000259" key="3">
    <source>
        <dbReference type="Pfam" id="PF02678"/>
    </source>
</evidence>
<dbReference type="EMBL" id="BNAO01000007">
    <property type="protein sequence ID" value="GHG73317.1"/>
    <property type="molecule type" value="Genomic_DNA"/>
</dbReference>
<dbReference type="CDD" id="cd02909">
    <property type="entry name" value="cupin_pirin_N"/>
    <property type="match status" value="1"/>
</dbReference>
<dbReference type="Pfam" id="PF02678">
    <property type="entry name" value="Pirin"/>
    <property type="match status" value="1"/>
</dbReference>
<protein>
    <submittedName>
        <fullName evidence="5">Quercetin 2,3-dioxygenase</fullName>
    </submittedName>
</protein>
<dbReference type="SUPFAM" id="SSF51182">
    <property type="entry name" value="RmlC-like cupins"/>
    <property type="match status" value="1"/>
</dbReference>
<dbReference type="CDD" id="cd02247">
    <property type="entry name" value="cupin_pirin_C"/>
    <property type="match status" value="1"/>
</dbReference>
<organism evidence="5 6">
    <name type="scientific">Alishewanella longhuensis</name>
    <dbReference type="NCBI Taxonomy" id="1091037"/>
    <lineage>
        <taxon>Bacteria</taxon>
        <taxon>Pseudomonadati</taxon>
        <taxon>Pseudomonadota</taxon>
        <taxon>Gammaproteobacteria</taxon>
        <taxon>Alteromonadales</taxon>
        <taxon>Alteromonadaceae</taxon>
        <taxon>Alishewanella</taxon>
    </lineage>
</organism>
<feature type="domain" description="Pirin C-terminal" evidence="4">
    <location>
        <begin position="178"/>
        <end position="280"/>
    </location>
</feature>
<name>A0ABQ3KZU9_9ALTE</name>
<keyword evidence="6" id="KW-1185">Reference proteome</keyword>
<sequence>MRTLKQLIPAVTVSDGAGVKIKRSLGQTPQLRLDPFLMLDCFGSEQADDYIAGFPAHPHRGFETVTYMLDGHMLHEDHLGNKGHLKSGGVQWMTAGRGIIHSEMPQQESGLMRGFQLWLNLPAAEKMKDAAYVDITAEQIPLAHPADGITVKVIAGIFTFQQQSWAGPIQGLSTEPLYFDIHLTAGHHLTLPIPDGHHALLYPYEGEVKLSSEQQQVISTHHAAVLSTTGELSITAEQNTRVLLLAAKPINEPIVQYGPFVMNTAAEIEQAIRDYQQGKLTSGHNPSTIKLHSAS</sequence>
<evidence type="ECO:0000256" key="1">
    <source>
        <dbReference type="ARBA" id="ARBA00008416"/>
    </source>
</evidence>
<dbReference type="Gene3D" id="2.60.120.10">
    <property type="entry name" value="Jelly Rolls"/>
    <property type="match status" value="2"/>
</dbReference>
<dbReference type="PIRSF" id="PIRSF006232">
    <property type="entry name" value="Pirin"/>
    <property type="match status" value="1"/>
</dbReference>
<dbReference type="InterPro" id="IPR008778">
    <property type="entry name" value="Pirin_C_dom"/>
</dbReference>
<dbReference type="PANTHER" id="PTHR13903:SF8">
    <property type="entry name" value="PIRIN"/>
    <property type="match status" value="1"/>
</dbReference>
<comment type="caution">
    <text evidence="5">The sequence shown here is derived from an EMBL/GenBank/DDBJ whole genome shotgun (WGS) entry which is preliminary data.</text>
</comment>
<proteinExistence type="inferred from homology"/>
<dbReference type="InterPro" id="IPR011051">
    <property type="entry name" value="RmlC_Cupin_sf"/>
</dbReference>
<dbReference type="Proteomes" id="UP000659697">
    <property type="component" value="Unassembled WGS sequence"/>
</dbReference>
<dbReference type="InterPro" id="IPR012093">
    <property type="entry name" value="Pirin"/>
</dbReference>
<evidence type="ECO:0000313" key="5">
    <source>
        <dbReference type="EMBL" id="GHG73317.1"/>
    </source>
</evidence>
<comment type="similarity">
    <text evidence="1 2">Belongs to the pirin family.</text>
</comment>
<dbReference type="Pfam" id="PF05726">
    <property type="entry name" value="Pirin_C"/>
    <property type="match status" value="1"/>
</dbReference>
<dbReference type="InterPro" id="IPR003829">
    <property type="entry name" value="Pirin_N_dom"/>
</dbReference>
<accession>A0ABQ3KZU9</accession>
<evidence type="ECO:0000256" key="2">
    <source>
        <dbReference type="RuleBase" id="RU003457"/>
    </source>
</evidence>